<keyword evidence="3 5" id="KW-1133">Transmembrane helix</keyword>
<keyword evidence="4 5" id="KW-0472">Membrane</keyword>
<evidence type="ECO:0000313" key="6">
    <source>
        <dbReference type="EMBL" id="KAB8069182.1"/>
    </source>
</evidence>
<accession>A0A5N5WQ41</accession>
<keyword evidence="2 5" id="KW-0812">Transmembrane</keyword>
<gene>
    <name evidence="6" type="ORF">BDV29DRAFT_161673</name>
</gene>
<protein>
    <submittedName>
        <fullName evidence="6">Uncharacterized protein</fullName>
    </submittedName>
</protein>
<dbReference type="Proteomes" id="UP000326565">
    <property type="component" value="Unassembled WGS sequence"/>
</dbReference>
<reference evidence="6 7" key="1">
    <citation type="submission" date="2019-04" db="EMBL/GenBank/DDBJ databases">
        <title>Friends and foes A comparative genomics study of 23 Aspergillus species from section Flavi.</title>
        <authorList>
            <consortium name="DOE Joint Genome Institute"/>
            <person name="Kjaerbolling I."/>
            <person name="Vesth T."/>
            <person name="Frisvad J.C."/>
            <person name="Nybo J.L."/>
            <person name="Theobald S."/>
            <person name="Kildgaard S."/>
            <person name="Isbrandt T."/>
            <person name="Kuo A."/>
            <person name="Sato A."/>
            <person name="Lyhne E.K."/>
            <person name="Kogle M.E."/>
            <person name="Wiebenga A."/>
            <person name="Kun R.S."/>
            <person name="Lubbers R.J."/>
            <person name="Makela M.R."/>
            <person name="Barry K."/>
            <person name="Chovatia M."/>
            <person name="Clum A."/>
            <person name="Daum C."/>
            <person name="Haridas S."/>
            <person name="He G."/>
            <person name="LaButti K."/>
            <person name="Lipzen A."/>
            <person name="Mondo S."/>
            <person name="Riley R."/>
            <person name="Salamov A."/>
            <person name="Simmons B.A."/>
            <person name="Magnuson J.K."/>
            <person name="Henrissat B."/>
            <person name="Mortensen U.H."/>
            <person name="Larsen T.O."/>
            <person name="Devries R.P."/>
            <person name="Grigoriev I.V."/>
            <person name="Machida M."/>
            <person name="Baker S.E."/>
            <person name="Andersen M.R."/>
        </authorList>
    </citation>
    <scope>NUCLEOTIDE SEQUENCE [LARGE SCALE GENOMIC DNA]</scope>
    <source>
        <strain evidence="6 7">CBS 151.66</strain>
    </source>
</reference>
<organism evidence="6 7">
    <name type="scientific">Aspergillus leporis</name>
    <dbReference type="NCBI Taxonomy" id="41062"/>
    <lineage>
        <taxon>Eukaryota</taxon>
        <taxon>Fungi</taxon>
        <taxon>Dikarya</taxon>
        <taxon>Ascomycota</taxon>
        <taxon>Pezizomycotina</taxon>
        <taxon>Eurotiomycetes</taxon>
        <taxon>Eurotiomycetidae</taxon>
        <taxon>Eurotiales</taxon>
        <taxon>Aspergillaceae</taxon>
        <taxon>Aspergillus</taxon>
        <taxon>Aspergillus subgen. Circumdati</taxon>
    </lineage>
</organism>
<feature type="transmembrane region" description="Helical" evidence="5">
    <location>
        <begin position="12"/>
        <end position="31"/>
    </location>
</feature>
<evidence type="ECO:0000313" key="7">
    <source>
        <dbReference type="Proteomes" id="UP000326565"/>
    </source>
</evidence>
<dbReference type="PANTHER" id="PTHR23502">
    <property type="entry name" value="MAJOR FACILITATOR SUPERFAMILY"/>
    <property type="match status" value="1"/>
</dbReference>
<feature type="transmembrane region" description="Helical" evidence="5">
    <location>
        <begin position="102"/>
        <end position="122"/>
    </location>
</feature>
<dbReference type="InterPro" id="IPR036259">
    <property type="entry name" value="MFS_trans_sf"/>
</dbReference>
<dbReference type="OrthoDB" id="6770063at2759"/>
<dbReference type="EMBL" id="ML732352">
    <property type="protein sequence ID" value="KAB8069182.1"/>
    <property type="molecule type" value="Genomic_DNA"/>
</dbReference>
<proteinExistence type="predicted"/>
<keyword evidence="7" id="KW-1185">Reference proteome</keyword>
<evidence type="ECO:0000256" key="3">
    <source>
        <dbReference type="ARBA" id="ARBA00022989"/>
    </source>
</evidence>
<feature type="transmembrane region" description="Helical" evidence="5">
    <location>
        <begin position="265"/>
        <end position="282"/>
    </location>
</feature>
<name>A0A5N5WQ41_9EURO</name>
<dbReference type="GO" id="GO:0022857">
    <property type="term" value="F:transmembrane transporter activity"/>
    <property type="evidence" value="ECO:0007669"/>
    <property type="project" value="TreeGrafter"/>
</dbReference>
<evidence type="ECO:0000256" key="1">
    <source>
        <dbReference type="ARBA" id="ARBA00004141"/>
    </source>
</evidence>
<sequence>MSPALGSLNRTAYNSAVTISRIGFALAMIVLAPFSEINGRMPVLSRGLLFTVSTIACGGTHVFAGATSGTVLARNGWLDGDSDLFHYGLWRHQRYLSRGWRWVYYSHAAASAFFVLLMPLFFKEIRGSVLLKRKAKALNEYYDQLEAAGRFGVLIDEKNEVRRSRWKVKNYEQHETFLQVMRASCYCPFLFFLSLWLPFSWAVLDLYFASVPLVFKTNNQFNVEQTGAVFTSMCASVVVITLITVYQERIANHFGLLLDRPEARLYFACLEAALVPLGLFWFR</sequence>
<dbReference type="AlphaFoldDB" id="A0A5N5WQ41"/>
<dbReference type="PANTHER" id="PTHR23502:SF134">
    <property type="entry name" value="MAJOR FACILITATOR SUPERFAMILY (MFS) PROFILE DOMAIN-CONTAINING PROTEIN-RELATED"/>
    <property type="match status" value="1"/>
</dbReference>
<dbReference type="SUPFAM" id="SSF103473">
    <property type="entry name" value="MFS general substrate transporter"/>
    <property type="match status" value="1"/>
</dbReference>
<evidence type="ECO:0000256" key="5">
    <source>
        <dbReference type="SAM" id="Phobius"/>
    </source>
</evidence>
<evidence type="ECO:0000256" key="2">
    <source>
        <dbReference type="ARBA" id="ARBA00022692"/>
    </source>
</evidence>
<evidence type="ECO:0000256" key="4">
    <source>
        <dbReference type="ARBA" id="ARBA00023136"/>
    </source>
</evidence>
<feature type="transmembrane region" description="Helical" evidence="5">
    <location>
        <begin position="189"/>
        <end position="215"/>
    </location>
</feature>
<dbReference type="GO" id="GO:0005886">
    <property type="term" value="C:plasma membrane"/>
    <property type="evidence" value="ECO:0007669"/>
    <property type="project" value="TreeGrafter"/>
</dbReference>
<comment type="subcellular location">
    <subcellularLocation>
        <location evidence="1">Membrane</location>
        <topology evidence="1">Multi-pass membrane protein</topology>
    </subcellularLocation>
</comment>
<feature type="transmembrane region" description="Helical" evidence="5">
    <location>
        <begin position="227"/>
        <end position="245"/>
    </location>
</feature>
<dbReference type="Gene3D" id="1.20.1250.20">
    <property type="entry name" value="MFS general substrate transporter like domains"/>
    <property type="match status" value="1"/>
</dbReference>
<feature type="transmembrane region" description="Helical" evidence="5">
    <location>
        <begin position="43"/>
        <end position="64"/>
    </location>
</feature>